<evidence type="ECO:0000313" key="5">
    <source>
        <dbReference type="Proteomes" id="UP000013827"/>
    </source>
</evidence>
<evidence type="ECO:0000256" key="2">
    <source>
        <dbReference type="SAM" id="SignalP"/>
    </source>
</evidence>
<dbReference type="GO" id="GO:0006629">
    <property type="term" value="P:lipid metabolic process"/>
    <property type="evidence" value="ECO:0007669"/>
    <property type="project" value="InterPro"/>
</dbReference>
<dbReference type="EnsemblProtists" id="EOD08352">
    <property type="protein sequence ID" value="EOD08352"/>
    <property type="gene ID" value="EMIHUDRAFT_438299"/>
</dbReference>
<dbReference type="STRING" id="2903.R1BGA0"/>
<keyword evidence="2" id="KW-0732">Signal</keyword>
<sequence length="518" mass="53938">MIVPQQPSWQLAVSRRLGLVCASLALIVLVAQASPPSEVSDASEQLEERVPSCYPFCGMEVVVHKGYGLERHYATTPDGYILGLFRLLPRGEKSAARLARSPPLVLQHALLDSSFAWVSNYHKNQSLALLASDAGYDVWLGNNRGNVYSRNHTRLDPDADAAFWDFTFEDMATADLPATLRYVLEHRAAEAAAAGGGGGGGGGGARGGDGGSGGGGSGGGGDDGGGGGGDGGGGGGKGSVSTRLRLPARSIGFIGHSEGTMQGFAGFSLAENAEVAEAVALFGALAPVAFLSGIDSPVVSGMAANHVDGLASWLGLTELLPGSRLNGFSSPLCSWVPLLCDGVLDLVTGASDNLNLTHLPVQLAHTPAGTSAKNLAHFMQGIRDGHFRRFDYGDEAENARRYNATRPPDFPLAAGFKVPVAMWSGARDSLATPADVARLQEALAPTGRVVHHAEVDFAHLDFTWSTRAAEAVYQPLLCMMRARLPPERGPCAAEAAAEPTPGLAAEPAAERRRSGVLQ</sequence>
<feature type="signal peptide" evidence="2">
    <location>
        <begin position="1"/>
        <end position="33"/>
    </location>
</feature>
<feature type="domain" description="Partial AB-hydrolase lipase" evidence="3">
    <location>
        <begin position="60"/>
        <end position="120"/>
    </location>
</feature>
<feature type="chain" id="PRO_5044264999" description="Partial AB-hydrolase lipase domain-containing protein" evidence="2">
    <location>
        <begin position="34"/>
        <end position="518"/>
    </location>
</feature>
<dbReference type="eggNOG" id="KOG2624">
    <property type="taxonomic scope" value="Eukaryota"/>
</dbReference>
<evidence type="ECO:0000256" key="1">
    <source>
        <dbReference type="SAM" id="MobiDB-lite"/>
    </source>
</evidence>
<dbReference type="PaxDb" id="2903-EOD08352"/>
<evidence type="ECO:0000259" key="3">
    <source>
        <dbReference type="Pfam" id="PF04083"/>
    </source>
</evidence>
<dbReference type="HOGENOM" id="CLU_010974_0_0_1"/>
<proteinExistence type="predicted"/>
<feature type="compositionally biased region" description="Gly residues" evidence="1">
    <location>
        <begin position="194"/>
        <end position="238"/>
    </location>
</feature>
<dbReference type="AlphaFoldDB" id="A0A0D3IAR7"/>
<dbReference type="InterPro" id="IPR006693">
    <property type="entry name" value="AB_hydrolase_lipase"/>
</dbReference>
<dbReference type="GeneID" id="17254501"/>
<dbReference type="InterPro" id="IPR029058">
    <property type="entry name" value="AB_hydrolase_fold"/>
</dbReference>
<feature type="region of interest" description="Disordered" evidence="1">
    <location>
        <begin position="193"/>
        <end position="240"/>
    </location>
</feature>
<evidence type="ECO:0000313" key="4">
    <source>
        <dbReference type="EnsemblProtists" id="EOD08352"/>
    </source>
</evidence>
<feature type="compositionally biased region" description="Basic and acidic residues" evidence="1">
    <location>
        <begin position="508"/>
        <end position="518"/>
    </location>
</feature>
<dbReference type="Proteomes" id="UP000013827">
    <property type="component" value="Unassembled WGS sequence"/>
</dbReference>
<dbReference type="KEGG" id="ehx:EMIHUDRAFT_438299"/>
<reference evidence="4" key="2">
    <citation type="submission" date="2024-10" db="UniProtKB">
        <authorList>
            <consortium name="EnsemblProtists"/>
        </authorList>
    </citation>
    <scope>IDENTIFICATION</scope>
</reference>
<organism evidence="4 5">
    <name type="scientific">Emiliania huxleyi (strain CCMP1516)</name>
    <dbReference type="NCBI Taxonomy" id="280463"/>
    <lineage>
        <taxon>Eukaryota</taxon>
        <taxon>Haptista</taxon>
        <taxon>Haptophyta</taxon>
        <taxon>Prymnesiophyceae</taxon>
        <taxon>Isochrysidales</taxon>
        <taxon>Noelaerhabdaceae</taxon>
        <taxon>Emiliania</taxon>
    </lineage>
</organism>
<feature type="compositionally biased region" description="Low complexity" evidence="1">
    <location>
        <begin position="491"/>
        <end position="507"/>
    </location>
</feature>
<name>A0A0D3IAR7_EMIH1</name>
<dbReference type="OMA" id="GTMHQIG"/>
<accession>A0A0D3IAR7</accession>
<protein>
    <recommendedName>
        <fullName evidence="3">Partial AB-hydrolase lipase domain-containing protein</fullName>
    </recommendedName>
</protein>
<feature type="region of interest" description="Disordered" evidence="1">
    <location>
        <begin position="491"/>
        <end position="518"/>
    </location>
</feature>
<dbReference type="PANTHER" id="PTHR11005">
    <property type="entry name" value="LYSOSOMAL ACID LIPASE-RELATED"/>
    <property type="match status" value="1"/>
</dbReference>
<dbReference type="SUPFAM" id="SSF53474">
    <property type="entry name" value="alpha/beta-Hydrolases"/>
    <property type="match status" value="1"/>
</dbReference>
<dbReference type="Pfam" id="PF04083">
    <property type="entry name" value="Abhydro_lipase"/>
    <property type="match status" value="1"/>
</dbReference>
<reference evidence="5" key="1">
    <citation type="journal article" date="2013" name="Nature">
        <title>Pan genome of the phytoplankton Emiliania underpins its global distribution.</title>
        <authorList>
            <person name="Read B.A."/>
            <person name="Kegel J."/>
            <person name="Klute M.J."/>
            <person name="Kuo A."/>
            <person name="Lefebvre S.C."/>
            <person name="Maumus F."/>
            <person name="Mayer C."/>
            <person name="Miller J."/>
            <person name="Monier A."/>
            <person name="Salamov A."/>
            <person name="Young J."/>
            <person name="Aguilar M."/>
            <person name="Claverie J.M."/>
            <person name="Frickenhaus S."/>
            <person name="Gonzalez K."/>
            <person name="Herman E.K."/>
            <person name="Lin Y.C."/>
            <person name="Napier J."/>
            <person name="Ogata H."/>
            <person name="Sarno A.F."/>
            <person name="Shmutz J."/>
            <person name="Schroeder D."/>
            <person name="de Vargas C."/>
            <person name="Verret F."/>
            <person name="von Dassow P."/>
            <person name="Valentin K."/>
            <person name="Van de Peer Y."/>
            <person name="Wheeler G."/>
            <person name="Dacks J.B."/>
            <person name="Delwiche C.F."/>
            <person name="Dyhrman S.T."/>
            <person name="Glockner G."/>
            <person name="John U."/>
            <person name="Richards T."/>
            <person name="Worden A.Z."/>
            <person name="Zhang X."/>
            <person name="Grigoriev I.V."/>
            <person name="Allen A.E."/>
            <person name="Bidle K."/>
            <person name="Borodovsky M."/>
            <person name="Bowler C."/>
            <person name="Brownlee C."/>
            <person name="Cock J.M."/>
            <person name="Elias M."/>
            <person name="Gladyshev V.N."/>
            <person name="Groth M."/>
            <person name="Guda C."/>
            <person name="Hadaegh A."/>
            <person name="Iglesias-Rodriguez M.D."/>
            <person name="Jenkins J."/>
            <person name="Jones B.M."/>
            <person name="Lawson T."/>
            <person name="Leese F."/>
            <person name="Lindquist E."/>
            <person name="Lobanov A."/>
            <person name="Lomsadze A."/>
            <person name="Malik S.B."/>
            <person name="Marsh M.E."/>
            <person name="Mackinder L."/>
            <person name="Mock T."/>
            <person name="Mueller-Roeber B."/>
            <person name="Pagarete A."/>
            <person name="Parker M."/>
            <person name="Probert I."/>
            <person name="Quesneville H."/>
            <person name="Raines C."/>
            <person name="Rensing S.A."/>
            <person name="Riano-Pachon D.M."/>
            <person name="Richier S."/>
            <person name="Rokitta S."/>
            <person name="Shiraiwa Y."/>
            <person name="Soanes D.M."/>
            <person name="van der Giezen M."/>
            <person name="Wahlund T.M."/>
            <person name="Williams B."/>
            <person name="Wilson W."/>
            <person name="Wolfe G."/>
            <person name="Wurch L.L."/>
        </authorList>
    </citation>
    <scope>NUCLEOTIDE SEQUENCE</scope>
</reference>
<keyword evidence="5" id="KW-1185">Reference proteome</keyword>
<dbReference type="RefSeq" id="XP_005760781.1">
    <property type="nucleotide sequence ID" value="XM_005760724.1"/>
</dbReference>
<dbReference type="Gene3D" id="3.40.50.1820">
    <property type="entry name" value="alpha/beta hydrolase"/>
    <property type="match status" value="1"/>
</dbReference>